<dbReference type="Pfam" id="PF04603">
    <property type="entry name" value="Mog1"/>
    <property type="match status" value="1"/>
</dbReference>
<proteinExistence type="inferred from homology"/>
<reference evidence="5" key="1">
    <citation type="submission" date="2016-03" db="EMBL/GenBank/DDBJ databases">
        <authorList>
            <person name="Devillers Hugo."/>
        </authorList>
    </citation>
    <scope>NUCLEOTIDE SEQUENCE [LARGE SCALE GENOMIC DNA]</scope>
</reference>
<dbReference type="GO" id="GO:0006606">
    <property type="term" value="P:protein import into nucleus"/>
    <property type="evidence" value="ECO:0007669"/>
    <property type="project" value="TreeGrafter"/>
</dbReference>
<evidence type="ECO:0000256" key="2">
    <source>
        <dbReference type="ARBA" id="ARBA00022448"/>
    </source>
</evidence>
<dbReference type="AlphaFoldDB" id="A0A1G4K228"/>
<keyword evidence="3" id="KW-0653">Protein transport</keyword>
<gene>
    <name evidence="4" type="ORF">LANO_0E16512G</name>
</gene>
<dbReference type="GO" id="GO:0005634">
    <property type="term" value="C:nucleus"/>
    <property type="evidence" value="ECO:0007669"/>
    <property type="project" value="TreeGrafter"/>
</dbReference>
<dbReference type="InterPro" id="IPR007681">
    <property type="entry name" value="Mog1"/>
</dbReference>
<organism evidence="4 5">
    <name type="scientific">Lachancea nothofagi CBS 11611</name>
    <dbReference type="NCBI Taxonomy" id="1266666"/>
    <lineage>
        <taxon>Eukaryota</taxon>
        <taxon>Fungi</taxon>
        <taxon>Dikarya</taxon>
        <taxon>Ascomycota</taxon>
        <taxon>Saccharomycotina</taxon>
        <taxon>Saccharomycetes</taxon>
        <taxon>Saccharomycetales</taxon>
        <taxon>Saccharomycetaceae</taxon>
        <taxon>Lachancea</taxon>
    </lineage>
</organism>
<dbReference type="Gene3D" id="3.40.1000.10">
    <property type="entry name" value="Mog1/PsbP, alpha/beta/alpha sandwich"/>
    <property type="match status" value="1"/>
</dbReference>
<dbReference type="InterPro" id="IPR016123">
    <property type="entry name" value="Mog1/PsbP_a/b/a-sand"/>
</dbReference>
<evidence type="ECO:0000256" key="1">
    <source>
        <dbReference type="ARBA" id="ARBA00010307"/>
    </source>
</evidence>
<accession>A0A1G4K228</accession>
<evidence type="ECO:0000256" key="3">
    <source>
        <dbReference type="ARBA" id="ARBA00022927"/>
    </source>
</evidence>
<comment type="similarity">
    <text evidence="1">Belongs to the MOG1 family.</text>
</comment>
<dbReference type="PANTHER" id="PTHR15837:SF0">
    <property type="entry name" value="RAN GUANINE NUCLEOTIDE RELEASE FACTOR"/>
    <property type="match status" value="1"/>
</dbReference>
<sequence length="198" mass="21856">MFKTQSLYGGAISCVMPEGFLDASILREVPDTQEVFVNSREAGEKDKFKDGLGLDESVIVDLLQRVDAENDRDALSVHLQEITGLNGSSDWTVVQIDTVTQPTPYQTCIALETAYKWDKEDHAETLVLCAALIRLEDVQTDVILSVNLPVSQDQTLQQLRQWAQGPSLIAAPPQVQAAYTLLQAMATNFKVVDNSLFV</sequence>
<dbReference type="GO" id="GO:0031267">
    <property type="term" value="F:small GTPase binding"/>
    <property type="evidence" value="ECO:0007669"/>
    <property type="project" value="TreeGrafter"/>
</dbReference>
<dbReference type="Proteomes" id="UP000189911">
    <property type="component" value="Chromosome E"/>
</dbReference>
<dbReference type="OrthoDB" id="10255285at2759"/>
<evidence type="ECO:0000313" key="4">
    <source>
        <dbReference type="EMBL" id="SCU97632.1"/>
    </source>
</evidence>
<dbReference type="SUPFAM" id="SSF55724">
    <property type="entry name" value="Mog1p/PsbP-like"/>
    <property type="match status" value="1"/>
</dbReference>
<dbReference type="PANTHER" id="PTHR15837">
    <property type="entry name" value="RAN GUANINE NUCLEOTIDE RELEASE FACTOR"/>
    <property type="match status" value="1"/>
</dbReference>
<protein>
    <submittedName>
        <fullName evidence="4">LANO_0E16512g1_1</fullName>
    </submittedName>
</protein>
<dbReference type="GO" id="GO:0005085">
    <property type="term" value="F:guanyl-nucleotide exchange factor activity"/>
    <property type="evidence" value="ECO:0007669"/>
    <property type="project" value="TreeGrafter"/>
</dbReference>
<keyword evidence="5" id="KW-1185">Reference proteome</keyword>
<evidence type="ECO:0000313" key="5">
    <source>
        <dbReference type="Proteomes" id="UP000189911"/>
    </source>
</evidence>
<name>A0A1G4K228_9SACH</name>
<dbReference type="EMBL" id="LT598451">
    <property type="protein sequence ID" value="SCU97632.1"/>
    <property type="molecule type" value="Genomic_DNA"/>
</dbReference>
<keyword evidence="2" id="KW-0813">Transport</keyword>